<keyword evidence="2" id="KW-1185">Reference proteome</keyword>
<dbReference type="PANTHER" id="PTHR34144:SF8">
    <property type="entry name" value="GLYCOSYLTRANSFERASE FAMILY 69 PROTEIN"/>
    <property type="match status" value="1"/>
</dbReference>
<evidence type="ECO:0000313" key="2">
    <source>
        <dbReference type="Proteomes" id="UP000799537"/>
    </source>
</evidence>
<organism evidence="1 2">
    <name type="scientific">Zasmidium cellare ATCC 36951</name>
    <dbReference type="NCBI Taxonomy" id="1080233"/>
    <lineage>
        <taxon>Eukaryota</taxon>
        <taxon>Fungi</taxon>
        <taxon>Dikarya</taxon>
        <taxon>Ascomycota</taxon>
        <taxon>Pezizomycotina</taxon>
        <taxon>Dothideomycetes</taxon>
        <taxon>Dothideomycetidae</taxon>
        <taxon>Mycosphaerellales</taxon>
        <taxon>Mycosphaerellaceae</taxon>
        <taxon>Zasmidium</taxon>
    </lineage>
</organism>
<evidence type="ECO:0000313" key="1">
    <source>
        <dbReference type="EMBL" id="KAF2164691.1"/>
    </source>
</evidence>
<dbReference type="GO" id="GO:0016740">
    <property type="term" value="F:transferase activity"/>
    <property type="evidence" value="ECO:0007669"/>
    <property type="project" value="UniProtKB-KW"/>
</dbReference>
<name>A0A6A6CCD2_ZASCE</name>
<accession>A0A6A6CCD2</accession>
<dbReference type="InterPro" id="IPR021047">
    <property type="entry name" value="Mannosyltransferase_CMT1"/>
</dbReference>
<protein>
    <submittedName>
        <fullName evidence="1">Glycosyltransferase family 69 protein</fullName>
    </submittedName>
</protein>
<dbReference type="OrthoDB" id="262547at2759"/>
<dbReference type="Proteomes" id="UP000799537">
    <property type="component" value="Unassembled WGS sequence"/>
</dbReference>
<dbReference type="PANTHER" id="PTHR34144">
    <property type="entry name" value="CHROMOSOME 8, WHOLE GENOME SHOTGUN SEQUENCE"/>
    <property type="match status" value="1"/>
</dbReference>
<dbReference type="AlphaFoldDB" id="A0A6A6CCD2"/>
<dbReference type="EMBL" id="ML993603">
    <property type="protein sequence ID" value="KAF2164691.1"/>
    <property type="molecule type" value="Genomic_DNA"/>
</dbReference>
<keyword evidence="1" id="KW-0808">Transferase</keyword>
<dbReference type="RefSeq" id="XP_033665580.1">
    <property type="nucleotide sequence ID" value="XM_033807535.1"/>
</dbReference>
<dbReference type="GeneID" id="54560807"/>
<reference evidence="1" key="1">
    <citation type="journal article" date="2020" name="Stud. Mycol.">
        <title>101 Dothideomycetes genomes: a test case for predicting lifestyles and emergence of pathogens.</title>
        <authorList>
            <person name="Haridas S."/>
            <person name="Albert R."/>
            <person name="Binder M."/>
            <person name="Bloem J."/>
            <person name="Labutti K."/>
            <person name="Salamov A."/>
            <person name="Andreopoulos B."/>
            <person name="Baker S."/>
            <person name="Barry K."/>
            <person name="Bills G."/>
            <person name="Bluhm B."/>
            <person name="Cannon C."/>
            <person name="Castanera R."/>
            <person name="Culley D."/>
            <person name="Daum C."/>
            <person name="Ezra D."/>
            <person name="Gonzalez J."/>
            <person name="Henrissat B."/>
            <person name="Kuo A."/>
            <person name="Liang C."/>
            <person name="Lipzen A."/>
            <person name="Lutzoni F."/>
            <person name="Magnuson J."/>
            <person name="Mondo S."/>
            <person name="Nolan M."/>
            <person name="Ohm R."/>
            <person name="Pangilinan J."/>
            <person name="Park H.-J."/>
            <person name="Ramirez L."/>
            <person name="Alfaro M."/>
            <person name="Sun H."/>
            <person name="Tritt A."/>
            <person name="Yoshinaga Y."/>
            <person name="Zwiers L.-H."/>
            <person name="Turgeon B."/>
            <person name="Goodwin S."/>
            <person name="Spatafora J."/>
            <person name="Crous P."/>
            <person name="Grigoriev I."/>
        </authorList>
    </citation>
    <scope>NUCLEOTIDE SEQUENCE</scope>
    <source>
        <strain evidence="1">ATCC 36951</strain>
    </source>
</reference>
<proteinExistence type="predicted"/>
<gene>
    <name evidence="1" type="ORF">M409DRAFT_25084</name>
</gene>
<sequence length="226" mass="25982">MVAFEAKWLQHLGLQKKATGDYGLPLDKTTVYPTETGKTRDDDQEEDNLDLYDSAQLRFRAETNIQWDSSECCLIHADLAAMDSASLAPNETGIYMNPYIRVSYDGYFMPWLSFTRRFQRLYTPVHVIVNWIAERPSFNPRQYQEPGQEVLDRVWYWDEDSAKAIQSGTFAPENELQGHYEDVNRTAQPGGFCGMRKLHHQRTSHGGAEEMGQGFTANMGVIFYVF</sequence>